<sequence length="190" mass="20674">MKAKIFALVIAAGVLTGCASNPPLNFSVPDVGISQQKIDAEMRSLTVTLARPDEAKGKIPAPAQHEVPQMWQTALTEAINRMAIFKDDAPRKLSLSVKILALDIPNFGASMTTKTIARYELIDRATGGIIYTQDIEAEGTVPFDYAFVGVIRARESINRSAQNNIAKFLQALETVDVSRPMFPADLNKAE</sequence>
<dbReference type="RefSeq" id="WP_122100514.1">
    <property type="nucleotide sequence ID" value="NZ_RFLY01000002.1"/>
</dbReference>
<dbReference type="GO" id="GO:0016746">
    <property type="term" value="F:acyltransferase activity"/>
    <property type="evidence" value="ECO:0007669"/>
    <property type="project" value="UniProtKB-KW"/>
</dbReference>
<reference evidence="2 3" key="1">
    <citation type="submission" date="2018-10" db="EMBL/GenBank/DDBJ databases">
        <title>Proposal of Lysobacter pythonis sp. nov. isolated from royal pythons (Python regius).</title>
        <authorList>
            <person name="Hans-Juergen B."/>
            <person name="Huptas C."/>
            <person name="Sandra B."/>
            <person name="Igor L."/>
            <person name="Joachim S."/>
            <person name="Siegfried S."/>
            <person name="Mareike W."/>
            <person name="Peter K."/>
        </authorList>
    </citation>
    <scope>NUCLEOTIDE SEQUENCE [LARGE SCALE GENOMIC DNA]</scope>
    <source>
        <strain evidence="2 3">4284/11</strain>
    </source>
</reference>
<evidence type="ECO:0000256" key="1">
    <source>
        <dbReference type="SAM" id="SignalP"/>
    </source>
</evidence>
<gene>
    <name evidence="2" type="ORF">EBB59_02265</name>
</gene>
<feature type="chain" id="PRO_5018036213" evidence="1">
    <location>
        <begin position="20"/>
        <end position="190"/>
    </location>
</feature>
<protein>
    <submittedName>
        <fullName evidence="2">UDP-N-acetylglucosamine acyltransferase</fullName>
    </submittedName>
</protein>
<dbReference type="AlphaFoldDB" id="A0A3M2HZS7"/>
<dbReference type="Proteomes" id="UP000275012">
    <property type="component" value="Unassembled WGS sequence"/>
</dbReference>
<keyword evidence="2" id="KW-0012">Acyltransferase</keyword>
<name>A0A3M2HZS7_9GAMM</name>
<keyword evidence="1" id="KW-0732">Signal</keyword>
<accession>A0A3M2HZS7</accession>
<keyword evidence="3" id="KW-1185">Reference proteome</keyword>
<comment type="caution">
    <text evidence="2">The sequence shown here is derived from an EMBL/GenBank/DDBJ whole genome shotgun (WGS) entry which is preliminary data.</text>
</comment>
<dbReference type="EMBL" id="RFLY01000002">
    <property type="protein sequence ID" value="RMH94518.1"/>
    <property type="molecule type" value="Genomic_DNA"/>
</dbReference>
<evidence type="ECO:0000313" key="3">
    <source>
        <dbReference type="Proteomes" id="UP000275012"/>
    </source>
</evidence>
<dbReference type="PROSITE" id="PS51257">
    <property type="entry name" value="PROKAR_LIPOPROTEIN"/>
    <property type="match status" value="1"/>
</dbReference>
<evidence type="ECO:0000313" key="2">
    <source>
        <dbReference type="EMBL" id="RMH94518.1"/>
    </source>
</evidence>
<organism evidence="2 3">
    <name type="scientific">Solilutibacter pythonis</name>
    <dbReference type="NCBI Taxonomy" id="2483112"/>
    <lineage>
        <taxon>Bacteria</taxon>
        <taxon>Pseudomonadati</taxon>
        <taxon>Pseudomonadota</taxon>
        <taxon>Gammaproteobacteria</taxon>
        <taxon>Lysobacterales</taxon>
        <taxon>Lysobacteraceae</taxon>
        <taxon>Solilutibacter</taxon>
    </lineage>
</organism>
<keyword evidence="2" id="KW-0808">Transferase</keyword>
<proteinExistence type="predicted"/>
<feature type="signal peptide" evidence="1">
    <location>
        <begin position="1"/>
        <end position="19"/>
    </location>
</feature>
<dbReference type="OrthoDB" id="8750598at2"/>